<protein>
    <submittedName>
        <fullName evidence="2">Uncharacterized protein</fullName>
    </submittedName>
</protein>
<sequence>MERAPIAAGVMAAWDFPGDTTWGYYLGILAYYLIAASLISVPAALPFTCRASMESDPNNFEQKFDSL</sequence>
<accession>A0A1D8TQ48</accession>
<keyword evidence="1" id="KW-1133">Transmembrane helix</keyword>
<feature type="transmembrane region" description="Helical" evidence="1">
    <location>
        <begin position="22"/>
        <end position="45"/>
    </location>
</feature>
<dbReference type="EMBL" id="CP017599">
    <property type="protein sequence ID" value="AOW99761.1"/>
    <property type="molecule type" value="Genomic_DNA"/>
</dbReference>
<dbReference type="KEGG" id="mpro:BJP34_10095"/>
<gene>
    <name evidence="2" type="ORF">BJP34_10095</name>
</gene>
<keyword evidence="1" id="KW-0472">Membrane</keyword>
<evidence type="ECO:0000313" key="3">
    <source>
        <dbReference type="Proteomes" id="UP000177870"/>
    </source>
</evidence>
<dbReference type="RefSeq" id="WP_070392237.1">
    <property type="nucleotide sequence ID" value="NZ_CP017599.1"/>
</dbReference>
<dbReference type="Proteomes" id="UP000177870">
    <property type="component" value="Chromosome"/>
</dbReference>
<organism evidence="2 3">
    <name type="scientific">Moorena producens PAL-8-15-08-1</name>
    <dbReference type="NCBI Taxonomy" id="1458985"/>
    <lineage>
        <taxon>Bacteria</taxon>
        <taxon>Bacillati</taxon>
        <taxon>Cyanobacteriota</taxon>
        <taxon>Cyanophyceae</taxon>
        <taxon>Coleofasciculales</taxon>
        <taxon>Coleofasciculaceae</taxon>
        <taxon>Moorena</taxon>
    </lineage>
</organism>
<proteinExistence type="predicted"/>
<dbReference type="AlphaFoldDB" id="A0A1D8TQ48"/>
<keyword evidence="1" id="KW-0812">Transmembrane</keyword>
<reference evidence="3" key="1">
    <citation type="submission" date="2016-10" db="EMBL/GenBank/DDBJ databases">
        <title>Comparative genomics uncovers the prolific and rare metabolic potential of the cyanobacterial genus Moorea.</title>
        <authorList>
            <person name="Leao T."/>
            <person name="Castelao G."/>
            <person name="Korobeynikov A."/>
            <person name="Monroe E.A."/>
            <person name="Podell S."/>
            <person name="Glukhov E."/>
            <person name="Allen E."/>
            <person name="Gerwick W.H."/>
            <person name="Gerwick L."/>
        </authorList>
    </citation>
    <scope>NUCLEOTIDE SEQUENCE [LARGE SCALE GENOMIC DNA]</scope>
    <source>
        <strain evidence="3">PAL-8-15-08-1</strain>
    </source>
</reference>
<name>A0A1D8TQ48_9CYAN</name>
<evidence type="ECO:0000313" key="2">
    <source>
        <dbReference type="EMBL" id="AOW99761.1"/>
    </source>
</evidence>
<evidence type="ECO:0000256" key="1">
    <source>
        <dbReference type="SAM" id="Phobius"/>
    </source>
</evidence>